<sequence length="379" mass="41843">MKTLQFTKFYPPVFGGIETATYELAEGLIARGVPTDVLCANTERRAVRDTYGPVRVSRAASYAKLLSTSMAPGLITELARMRGQHDIVHVHLPNPMANVALRLVPPRARIVLHWHSDIINQARALKLYEPLQQWMLRRADAIIATSPPYAAHSPWLRPYSDKVHVVPLGIQADRLLHPQQALSDARRALRARHGERPLIFSIGRMATYKGFDVLTEASRELRRGALVVVGGGGELLDSHREQVRHLGLEGRIVFTGRLSDLEVAAYMAEATMFCLPSTNRAEAFGMVLLEAMVAGLPIVSTDIAGSGVPWVNAHGESGLNVPILQPRALADAINRLLDDPVLARQYGDAGRRRFETHFTADRMVEQTLAVYRQVLGQPG</sequence>
<keyword evidence="4" id="KW-1185">Reference proteome</keyword>
<dbReference type="EC" id="2.4.-.-" evidence="3"/>
<protein>
    <submittedName>
        <fullName evidence="3">Glycosyltransferase</fullName>
        <ecNumber evidence="3">2.4.-.-</ecNumber>
    </submittedName>
</protein>
<proteinExistence type="predicted"/>
<comment type="caution">
    <text evidence="3">The sequence shown here is derived from an EMBL/GenBank/DDBJ whole genome shotgun (WGS) entry which is preliminary data.</text>
</comment>
<dbReference type="SUPFAM" id="SSF53756">
    <property type="entry name" value="UDP-Glycosyltransferase/glycogen phosphorylase"/>
    <property type="match status" value="1"/>
</dbReference>
<dbReference type="Gene3D" id="3.40.50.2000">
    <property type="entry name" value="Glycogen Phosphorylase B"/>
    <property type="match status" value="2"/>
</dbReference>
<keyword evidence="3" id="KW-0328">Glycosyltransferase</keyword>
<dbReference type="InterPro" id="IPR028098">
    <property type="entry name" value="Glyco_trans_4-like_N"/>
</dbReference>
<dbReference type="Pfam" id="PF00534">
    <property type="entry name" value="Glycos_transf_1"/>
    <property type="match status" value="1"/>
</dbReference>
<evidence type="ECO:0000313" key="4">
    <source>
        <dbReference type="Proteomes" id="UP001606305"/>
    </source>
</evidence>
<dbReference type="PANTHER" id="PTHR12526">
    <property type="entry name" value="GLYCOSYLTRANSFERASE"/>
    <property type="match status" value="1"/>
</dbReference>
<keyword evidence="3" id="KW-0808">Transferase</keyword>
<accession>A0ABW7G4U3</accession>
<dbReference type="PANTHER" id="PTHR12526:SF627">
    <property type="entry name" value="D-RHAMNOSYLTRANSFERASE WBPZ"/>
    <property type="match status" value="1"/>
</dbReference>
<reference evidence="3 4" key="1">
    <citation type="submission" date="2024-09" db="EMBL/GenBank/DDBJ databases">
        <title>Novel species of the genus Pelomonas and Roseateles isolated from streams.</title>
        <authorList>
            <person name="Lu H."/>
        </authorList>
    </citation>
    <scope>NUCLEOTIDE SEQUENCE [LARGE SCALE GENOMIC DNA]</scope>
    <source>
        <strain evidence="3 4">BYS96W</strain>
    </source>
</reference>
<evidence type="ECO:0000313" key="3">
    <source>
        <dbReference type="EMBL" id="MFG6456930.1"/>
    </source>
</evidence>
<evidence type="ECO:0000259" key="1">
    <source>
        <dbReference type="Pfam" id="PF00534"/>
    </source>
</evidence>
<dbReference type="EMBL" id="JBIGIA010000005">
    <property type="protein sequence ID" value="MFG6456930.1"/>
    <property type="molecule type" value="Genomic_DNA"/>
</dbReference>
<dbReference type="RefSeq" id="WP_394487735.1">
    <property type="nucleotide sequence ID" value="NZ_JBIGIA010000005.1"/>
</dbReference>
<name>A0ABW7G4U3_9BURK</name>
<gene>
    <name evidence="3" type="ORF">ACG00X_08790</name>
</gene>
<feature type="domain" description="Glycosyl transferase family 1" evidence="1">
    <location>
        <begin position="193"/>
        <end position="353"/>
    </location>
</feature>
<dbReference type="Proteomes" id="UP001606305">
    <property type="component" value="Unassembled WGS sequence"/>
</dbReference>
<dbReference type="InterPro" id="IPR001296">
    <property type="entry name" value="Glyco_trans_1"/>
</dbReference>
<dbReference type="GO" id="GO:0016757">
    <property type="term" value="F:glycosyltransferase activity"/>
    <property type="evidence" value="ECO:0007669"/>
    <property type="project" value="UniProtKB-KW"/>
</dbReference>
<feature type="domain" description="Glycosyltransferase subfamily 4-like N-terminal" evidence="2">
    <location>
        <begin position="14"/>
        <end position="174"/>
    </location>
</feature>
<dbReference type="Pfam" id="PF13439">
    <property type="entry name" value="Glyco_transf_4"/>
    <property type="match status" value="1"/>
</dbReference>
<organism evidence="3 4">
    <name type="scientific">Pelomonas nitida</name>
    <dbReference type="NCBI Taxonomy" id="3299027"/>
    <lineage>
        <taxon>Bacteria</taxon>
        <taxon>Pseudomonadati</taxon>
        <taxon>Pseudomonadota</taxon>
        <taxon>Betaproteobacteria</taxon>
        <taxon>Burkholderiales</taxon>
        <taxon>Sphaerotilaceae</taxon>
        <taxon>Roseateles</taxon>
    </lineage>
</organism>
<evidence type="ECO:0000259" key="2">
    <source>
        <dbReference type="Pfam" id="PF13439"/>
    </source>
</evidence>